<dbReference type="AlphaFoldDB" id="A0A7S3Q2A1"/>
<organism evidence="1">
    <name type="scientific">Chaetoceros debilis</name>
    <dbReference type="NCBI Taxonomy" id="122233"/>
    <lineage>
        <taxon>Eukaryota</taxon>
        <taxon>Sar</taxon>
        <taxon>Stramenopiles</taxon>
        <taxon>Ochrophyta</taxon>
        <taxon>Bacillariophyta</taxon>
        <taxon>Coscinodiscophyceae</taxon>
        <taxon>Chaetocerotophycidae</taxon>
        <taxon>Chaetocerotales</taxon>
        <taxon>Chaetocerotaceae</taxon>
        <taxon>Chaetoceros</taxon>
    </lineage>
</organism>
<dbReference type="EMBL" id="HBIO01010658">
    <property type="protein sequence ID" value="CAE0463413.1"/>
    <property type="molecule type" value="Transcribed_RNA"/>
</dbReference>
<proteinExistence type="predicted"/>
<reference evidence="1" key="1">
    <citation type="submission" date="2021-01" db="EMBL/GenBank/DDBJ databases">
        <authorList>
            <person name="Corre E."/>
            <person name="Pelletier E."/>
            <person name="Niang G."/>
            <person name="Scheremetjew M."/>
            <person name="Finn R."/>
            <person name="Kale V."/>
            <person name="Holt S."/>
            <person name="Cochrane G."/>
            <person name="Meng A."/>
            <person name="Brown T."/>
            <person name="Cohen L."/>
        </authorList>
    </citation>
    <scope>NUCLEOTIDE SEQUENCE</scope>
    <source>
        <strain evidence="1">MM31A-1</strain>
    </source>
</reference>
<protein>
    <submittedName>
        <fullName evidence="1">Uncharacterized protein</fullName>
    </submittedName>
</protein>
<name>A0A7S3Q2A1_9STRA</name>
<evidence type="ECO:0000313" key="1">
    <source>
        <dbReference type="EMBL" id="CAE0463413.1"/>
    </source>
</evidence>
<gene>
    <name evidence="1" type="ORF">CDEB00056_LOCUS8254</name>
</gene>
<sequence length="101" mass="11458">MLYRSIHWNLNLVYPPEAPITLYQVRDESQEEVTAEGIAINALRLLPPFVWIFHPPIIRLVVFGLPATFGWRSLDVLDSQSRASSLEALITLCLVRDVGVE</sequence>
<accession>A0A7S3Q2A1</accession>